<keyword evidence="1 4" id="KW-0963">Cytoplasm</keyword>
<reference evidence="7 8" key="1">
    <citation type="submission" date="2020-11" db="EMBL/GenBank/DDBJ databases">
        <title>Algicoccus daihaiensis sp.nov., isolated from Daihai Lake in Inner Mongolia.</title>
        <authorList>
            <person name="Kai J."/>
        </authorList>
    </citation>
    <scope>NUCLEOTIDE SEQUENCE [LARGE SCALE GENOMIC DNA]</scope>
    <source>
        <strain evidence="8">f23</strain>
    </source>
</reference>
<comment type="catalytic activity">
    <reaction evidence="4">
        <text>N-terminal L-glutamyl-[protein] + L-leucyl-tRNA(Leu) = N-terminal L-leucyl-L-glutamyl-[protein] + tRNA(Leu) + H(+)</text>
        <dbReference type="Rhea" id="RHEA:50412"/>
        <dbReference type="Rhea" id="RHEA-COMP:9613"/>
        <dbReference type="Rhea" id="RHEA-COMP:9622"/>
        <dbReference type="Rhea" id="RHEA-COMP:12664"/>
        <dbReference type="Rhea" id="RHEA-COMP:12668"/>
        <dbReference type="ChEBI" id="CHEBI:15378"/>
        <dbReference type="ChEBI" id="CHEBI:64721"/>
        <dbReference type="ChEBI" id="CHEBI:78442"/>
        <dbReference type="ChEBI" id="CHEBI:78494"/>
        <dbReference type="ChEBI" id="CHEBI:133041"/>
        <dbReference type="EC" id="2.3.2.29"/>
    </reaction>
</comment>
<evidence type="ECO:0000259" key="5">
    <source>
        <dbReference type="Pfam" id="PF04376"/>
    </source>
</evidence>
<dbReference type="PANTHER" id="PTHR21367:SF1">
    <property type="entry name" value="ARGINYL-TRNA--PROTEIN TRANSFERASE 1"/>
    <property type="match status" value="1"/>
</dbReference>
<name>A0ABY4APN6_9BURK</name>
<evidence type="ECO:0000256" key="3">
    <source>
        <dbReference type="ARBA" id="ARBA00023315"/>
    </source>
</evidence>
<proteinExistence type="inferred from homology"/>
<dbReference type="NCBIfam" id="NF002342">
    <property type="entry name" value="PRK01305.1-3"/>
    <property type="match status" value="1"/>
</dbReference>
<dbReference type="GO" id="GO:0004057">
    <property type="term" value="F:arginyl-tRNA--protein transferase activity"/>
    <property type="evidence" value="ECO:0007669"/>
    <property type="project" value="UniProtKB-EC"/>
</dbReference>
<dbReference type="InterPro" id="IPR007471">
    <property type="entry name" value="N-end_Aminoacyl_Trfase_N"/>
</dbReference>
<dbReference type="Pfam" id="PF04376">
    <property type="entry name" value="ATE_N"/>
    <property type="match status" value="1"/>
</dbReference>
<dbReference type="EC" id="2.3.2.29" evidence="4"/>
<evidence type="ECO:0000259" key="6">
    <source>
        <dbReference type="Pfam" id="PF04377"/>
    </source>
</evidence>
<dbReference type="EMBL" id="CP063982">
    <property type="protein sequence ID" value="UOD51350.1"/>
    <property type="molecule type" value="Genomic_DNA"/>
</dbReference>
<dbReference type="PIRSF" id="PIRSF037208">
    <property type="entry name" value="ATE_pro_prd"/>
    <property type="match status" value="1"/>
</dbReference>
<comment type="subcellular location">
    <subcellularLocation>
        <location evidence="4">Cytoplasm</location>
    </subcellularLocation>
</comment>
<sequence>MSQIQELPFAAIQFYATASYRCSYLPTEQARSQVAAPGHLIHAENYSGLVEQGFRRSGLFTYRPHCDQCKACIPVRVDCQAFVPNRSQKRAYKAHQHLRAHTIALGWSEEHFDLYSRYQTARHPGGGMDEDSRAQYSQFLLASRVNSRLVEFRDEHGSLYMVSIIDILNEGLSSVYTFYDPAATGSLGTYGILWQILQCRQMGLPWLYLGYWIKQSPKMRYKSNFKPAQCLIDGRWRPLTDELESNP</sequence>
<comment type="similarity">
    <text evidence="4">Belongs to the R-transferase family. Bpt subfamily.</text>
</comment>
<dbReference type="PANTHER" id="PTHR21367">
    <property type="entry name" value="ARGININE-TRNA-PROTEIN TRANSFERASE 1"/>
    <property type="match status" value="1"/>
</dbReference>
<dbReference type="Proteomes" id="UP000831607">
    <property type="component" value="Chromosome"/>
</dbReference>
<dbReference type="InterPro" id="IPR030700">
    <property type="entry name" value="N-end_Aminoacyl_Trfase"/>
</dbReference>
<gene>
    <name evidence="4" type="primary">bpt</name>
    <name evidence="7" type="ORF">DHf2319_05810</name>
</gene>
<evidence type="ECO:0000256" key="1">
    <source>
        <dbReference type="ARBA" id="ARBA00022490"/>
    </source>
</evidence>
<evidence type="ECO:0000313" key="7">
    <source>
        <dbReference type="EMBL" id="UOD51350.1"/>
    </source>
</evidence>
<comment type="catalytic activity">
    <reaction evidence="4">
        <text>N-terminal L-aspartyl-[protein] + L-leucyl-tRNA(Leu) = N-terminal L-leucyl-L-aspartyl-[protein] + tRNA(Leu) + H(+)</text>
        <dbReference type="Rhea" id="RHEA:50420"/>
        <dbReference type="Rhea" id="RHEA-COMP:9613"/>
        <dbReference type="Rhea" id="RHEA-COMP:9622"/>
        <dbReference type="Rhea" id="RHEA-COMP:12669"/>
        <dbReference type="Rhea" id="RHEA-COMP:12674"/>
        <dbReference type="ChEBI" id="CHEBI:15378"/>
        <dbReference type="ChEBI" id="CHEBI:64720"/>
        <dbReference type="ChEBI" id="CHEBI:78442"/>
        <dbReference type="ChEBI" id="CHEBI:78494"/>
        <dbReference type="ChEBI" id="CHEBI:133042"/>
        <dbReference type="EC" id="2.3.2.29"/>
    </reaction>
</comment>
<keyword evidence="3 4" id="KW-0012">Acyltransferase</keyword>
<dbReference type="InterPro" id="IPR007472">
    <property type="entry name" value="N-end_Aminoacyl_Trfase_C"/>
</dbReference>
<keyword evidence="8" id="KW-1185">Reference proteome</keyword>
<dbReference type="InterPro" id="IPR016181">
    <property type="entry name" value="Acyl_CoA_acyltransferase"/>
</dbReference>
<comment type="function">
    <text evidence="4">Functions in the N-end rule pathway of protein degradation where it conjugates Leu from its aminoacyl-tRNA to the N-termini of proteins containing an N-terminal aspartate or glutamate.</text>
</comment>
<evidence type="ECO:0000256" key="4">
    <source>
        <dbReference type="HAMAP-Rule" id="MF_00689"/>
    </source>
</evidence>
<dbReference type="NCBIfam" id="NF002341">
    <property type="entry name" value="PRK01305.1-1"/>
    <property type="match status" value="1"/>
</dbReference>
<evidence type="ECO:0000313" key="8">
    <source>
        <dbReference type="Proteomes" id="UP000831607"/>
    </source>
</evidence>
<evidence type="ECO:0000256" key="2">
    <source>
        <dbReference type="ARBA" id="ARBA00022679"/>
    </source>
</evidence>
<dbReference type="SUPFAM" id="SSF55729">
    <property type="entry name" value="Acyl-CoA N-acyltransferases (Nat)"/>
    <property type="match status" value="1"/>
</dbReference>
<feature type="domain" description="N-end aminoacyl transferase N-terminal" evidence="5">
    <location>
        <begin position="21"/>
        <end position="90"/>
    </location>
</feature>
<dbReference type="Pfam" id="PF04377">
    <property type="entry name" value="ATE_C"/>
    <property type="match status" value="1"/>
</dbReference>
<accession>A0ABY4APN6</accession>
<protein>
    <recommendedName>
        <fullName evidence="4">Aspartate/glutamate leucyltransferase</fullName>
        <ecNumber evidence="4">2.3.2.29</ecNumber>
    </recommendedName>
</protein>
<dbReference type="HAMAP" id="MF_00689">
    <property type="entry name" value="Bpt"/>
    <property type="match status" value="1"/>
</dbReference>
<feature type="domain" description="N-end rule aminoacyl transferase C-terminal" evidence="6">
    <location>
        <begin position="110"/>
        <end position="231"/>
    </location>
</feature>
<dbReference type="InterPro" id="IPR017138">
    <property type="entry name" value="Asp_Glu_LeuTrfase"/>
</dbReference>
<organism evidence="7 8">
    <name type="scientific">Orrella daihaiensis</name>
    <dbReference type="NCBI Taxonomy" id="2782176"/>
    <lineage>
        <taxon>Bacteria</taxon>
        <taxon>Pseudomonadati</taxon>
        <taxon>Pseudomonadota</taxon>
        <taxon>Betaproteobacteria</taxon>
        <taxon>Burkholderiales</taxon>
        <taxon>Alcaligenaceae</taxon>
        <taxon>Orrella</taxon>
    </lineage>
</organism>
<dbReference type="NCBIfam" id="NF002346">
    <property type="entry name" value="PRK01305.2-3"/>
    <property type="match status" value="1"/>
</dbReference>
<dbReference type="RefSeq" id="WP_243479813.1">
    <property type="nucleotide sequence ID" value="NZ_CP063982.1"/>
</dbReference>
<keyword evidence="2 4" id="KW-0808">Transferase</keyword>